<keyword evidence="3" id="KW-0378">Hydrolase</keyword>
<dbReference type="Pfam" id="PF07228">
    <property type="entry name" value="SpoIIE"/>
    <property type="match status" value="1"/>
</dbReference>
<dbReference type="GO" id="GO:0016020">
    <property type="term" value="C:membrane"/>
    <property type="evidence" value="ECO:0007669"/>
    <property type="project" value="UniProtKB-SubCell"/>
</dbReference>
<evidence type="ECO:0000256" key="3">
    <source>
        <dbReference type="ARBA" id="ARBA00022801"/>
    </source>
</evidence>
<dbReference type="PANTHER" id="PTHR43156">
    <property type="entry name" value="STAGE II SPORULATION PROTEIN E-RELATED"/>
    <property type="match status" value="1"/>
</dbReference>
<evidence type="ECO:0000313" key="8">
    <source>
        <dbReference type="EMBL" id="BAY83664.1"/>
    </source>
</evidence>
<sequence>MFKKISSKISIKSMKDKNSKNFIKTIFSQKKYRPLLISAALFLCFDLGVLIPNYIVSTLLKKDAVSINLAGRQRMLSQKMTKSLLEVNNKWTEADSFKQPQEELRKSYELFDDTISAFQTGKSIKGADGEAIYLKAVETEKGRQILEEALKIWNPYKEKLQPILIADKSINLEDLQPAVAYARENNLKLLALMNDLTIEQEKVAQTKSGYLQLIQLVGMALALANFFILLSRSFNRLQISDQELQTANSQILQLNERLQADNVRLKSELDITKRLQRMILPKSSELESVEGLDIAGYMEPADEVGGDYYDVLNVDGNVKIGIGDVTGHGLESGMLMLMVQTAVRTLQEVEETNPVRFMDILNRTIYKNIQRMDSAKNLTLSLIDYSDGEIKLSGQHEEVIVVRSNGELELLDTTDLGFPIGLDDEIADFVAELKIKLDAGDVAVLFTDGITEAEDIHGKLYGIEKLCEVIKQNRHLSSAEIKDAVIEDVRSHIGLQEVFDDITLLVLKQKDSSSPFNQLNSEQIEEQLQTIPSA</sequence>
<comment type="subcellular location">
    <subcellularLocation>
        <location evidence="1">Membrane</location>
        <topology evidence="1">Multi-pass membrane protein</topology>
    </subcellularLocation>
</comment>
<keyword evidence="5" id="KW-0472">Membrane</keyword>
<dbReference type="InterPro" id="IPR052016">
    <property type="entry name" value="Bact_Sigma-Reg"/>
</dbReference>
<dbReference type="EMBL" id="AP018227">
    <property type="protein sequence ID" value="BAY83664.1"/>
    <property type="molecule type" value="Genomic_DNA"/>
</dbReference>
<feature type="domain" description="PPM-type phosphatase" evidence="7">
    <location>
        <begin position="289"/>
        <end position="509"/>
    </location>
</feature>
<dbReference type="Pfam" id="PF13675">
    <property type="entry name" value="PilJ"/>
    <property type="match status" value="1"/>
</dbReference>
<accession>A0A1Z4LR58</accession>
<proteinExistence type="predicted"/>
<evidence type="ECO:0000259" key="7">
    <source>
        <dbReference type="SMART" id="SM00331"/>
    </source>
</evidence>
<dbReference type="SMART" id="SM00331">
    <property type="entry name" value="PP2C_SIG"/>
    <property type="match status" value="1"/>
</dbReference>
<evidence type="ECO:0000256" key="1">
    <source>
        <dbReference type="ARBA" id="ARBA00004141"/>
    </source>
</evidence>
<dbReference type="InterPro" id="IPR001932">
    <property type="entry name" value="PPM-type_phosphatase-like_dom"/>
</dbReference>
<keyword evidence="4" id="KW-1133">Transmembrane helix</keyword>
<protein>
    <submittedName>
        <fullName evidence="8">Protein-serine/threonine phosphatase</fullName>
    </submittedName>
</protein>
<evidence type="ECO:0000256" key="5">
    <source>
        <dbReference type="ARBA" id="ARBA00023136"/>
    </source>
</evidence>
<evidence type="ECO:0000256" key="4">
    <source>
        <dbReference type="ARBA" id="ARBA00022989"/>
    </source>
</evidence>
<dbReference type="AlphaFoldDB" id="A0A1Z4LR58"/>
<dbReference type="InterPro" id="IPR029095">
    <property type="entry name" value="NarX-like_N"/>
</dbReference>
<dbReference type="InterPro" id="IPR036457">
    <property type="entry name" value="PPM-type-like_dom_sf"/>
</dbReference>
<organism evidence="8 9">
    <name type="scientific">Calothrix parasitica NIES-267</name>
    <dbReference type="NCBI Taxonomy" id="1973488"/>
    <lineage>
        <taxon>Bacteria</taxon>
        <taxon>Bacillati</taxon>
        <taxon>Cyanobacteriota</taxon>
        <taxon>Cyanophyceae</taxon>
        <taxon>Nostocales</taxon>
        <taxon>Calotrichaceae</taxon>
        <taxon>Calothrix</taxon>
    </lineage>
</organism>
<dbReference type="PANTHER" id="PTHR43156:SF2">
    <property type="entry name" value="STAGE II SPORULATION PROTEIN E"/>
    <property type="match status" value="1"/>
</dbReference>
<feature type="coiled-coil region" evidence="6">
    <location>
        <begin position="237"/>
        <end position="275"/>
    </location>
</feature>
<evidence type="ECO:0000313" key="9">
    <source>
        <dbReference type="Proteomes" id="UP000218418"/>
    </source>
</evidence>
<keyword evidence="6" id="KW-0175">Coiled coil</keyword>
<dbReference type="GO" id="GO:0016791">
    <property type="term" value="F:phosphatase activity"/>
    <property type="evidence" value="ECO:0007669"/>
    <property type="project" value="TreeGrafter"/>
</dbReference>
<evidence type="ECO:0000256" key="2">
    <source>
        <dbReference type="ARBA" id="ARBA00022692"/>
    </source>
</evidence>
<gene>
    <name evidence="8" type="ORF">NIES267_31550</name>
</gene>
<dbReference type="Gene3D" id="3.60.40.10">
    <property type="entry name" value="PPM-type phosphatase domain"/>
    <property type="match status" value="1"/>
</dbReference>
<keyword evidence="9" id="KW-1185">Reference proteome</keyword>
<dbReference type="Proteomes" id="UP000218418">
    <property type="component" value="Chromosome"/>
</dbReference>
<keyword evidence="2" id="KW-0812">Transmembrane</keyword>
<evidence type="ECO:0000256" key="6">
    <source>
        <dbReference type="SAM" id="Coils"/>
    </source>
</evidence>
<name>A0A1Z4LR58_9CYAN</name>
<reference evidence="8 9" key="1">
    <citation type="submission" date="2017-06" db="EMBL/GenBank/DDBJ databases">
        <title>Genome sequencing of cyanobaciteial culture collection at National Institute for Environmental Studies (NIES).</title>
        <authorList>
            <person name="Hirose Y."/>
            <person name="Shimura Y."/>
            <person name="Fujisawa T."/>
            <person name="Nakamura Y."/>
            <person name="Kawachi M."/>
        </authorList>
    </citation>
    <scope>NUCLEOTIDE SEQUENCE [LARGE SCALE GENOMIC DNA]</scope>
    <source>
        <strain evidence="8 9">NIES-267</strain>
    </source>
</reference>